<gene>
    <name evidence="2" type="ORF">ACFPP7_01445</name>
</gene>
<dbReference type="EMBL" id="JBHSMX010000003">
    <property type="protein sequence ID" value="MFC5519580.1"/>
    <property type="molecule type" value="Genomic_DNA"/>
</dbReference>
<evidence type="ECO:0000313" key="2">
    <source>
        <dbReference type="EMBL" id="MFC5519580.1"/>
    </source>
</evidence>
<dbReference type="Proteomes" id="UP001596084">
    <property type="component" value="Unassembled WGS sequence"/>
</dbReference>
<name>A0ABW0Q4S8_9BURK</name>
<keyword evidence="3" id="KW-1185">Reference proteome</keyword>
<proteinExistence type="predicted"/>
<reference evidence="3" key="1">
    <citation type="journal article" date="2019" name="Int. J. Syst. Evol. Microbiol.">
        <title>The Global Catalogue of Microorganisms (GCM) 10K type strain sequencing project: providing services to taxonomists for standard genome sequencing and annotation.</title>
        <authorList>
            <consortium name="The Broad Institute Genomics Platform"/>
            <consortium name="The Broad Institute Genome Sequencing Center for Infectious Disease"/>
            <person name="Wu L."/>
            <person name="Ma J."/>
        </authorList>
    </citation>
    <scope>NUCLEOTIDE SEQUENCE [LARGE SCALE GENOMIC DNA]</scope>
    <source>
        <strain evidence="3">CGMCC 4.7277</strain>
    </source>
</reference>
<dbReference type="InterPro" id="IPR007361">
    <property type="entry name" value="DUF427"/>
</dbReference>
<accession>A0ABW0Q4S8</accession>
<dbReference type="PANTHER" id="PTHR34310:SF5">
    <property type="entry name" value="DUF427 DOMAIN PROTEIN (AFU_ORTHOLOGUE AFUA_3G02220)"/>
    <property type="match status" value="1"/>
</dbReference>
<dbReference type="RefSeq" id="WP_068831800.1">
    <property type="nucleotide sequence ID" value="NZ_JBHSMX010000003.1"/>
</dbReference>
<evidence type="ECO:0000313" key="3">
    <source>
        <dbReference type="Proteomes" id="UP001596084"/>
    </source>
</evidence>
<dbReference type="PANTHER" id="PTHR34310">
    <property type="entry name" value="DUF427 DOMAIN PROTEIN (AFU_ORTHOLOGUE AFUA_3G02220)"/>
    <property type="match status" value="1"/>
</dbReference>
<organism evidence="2 3">
    <name type="scientific">Polaromonas jejuensis</name>
    <dbReference type="NCBI Taxonomy" id="457502"/>
    <lineage>
        <taxon>Bacteria</taxon>
        <taxon>Pseudomonadati</taxon>
        <taxon>Pseudomonadota</taxon>
        <taxon>Betaproteobacteria</taxon>
        <taxon>Burkholderiales</taxon>
        <taxon>Comamonadaceae</taxon>
        <taxon>Polaromonas</taxon>
    </lineage>
</organism>
<dbReference type="Pfam" id="PF04248">
    <property type="entry name" value="NTP_transf_9"/>
    <property type="match status" value="1"/>
</dbReference>
<evidence type="ECO:0000259" key="1">
    <source>
        <dbReference type="Pfam" id="PF04248"/>
    </source>
</evidence>
<dbReference type="Gene3D" id="2.170.150.40">
    <property type="entry name" value="Domain of unknown function (DUF427)"/>
    <property type="match status" value="1"/>
</dbReference>
<comment type="caution">
    <text evidence="2">The sequence shown here is derived from an EMBL/GenBank/DDBJ whole genome shotgun (WGS) entry which is preliminary data.</text>
</comment>
<dbReference type="InterPro" id="IPR038694">
    <property type="entry name" value="DUF427_sf"/>
</dbReference>
<sequence>MKAIWNDAVIAQSDDTVIVEGNHYFPESSLNRDYVTFSNHHTMCAWKGQASYYSLLVNGEMNTDAAWYYPDPKPEADNIKGRVAFWKGVKIEP</sequence>
<feature type="domain" description="DUF427" evidence="1">
    <location>
        <begin position="1"/>
        <end position="87"/>
    </location>
</feature>
<protein>
    <submittedName>
        <fullName evidence="2">DUF427 domain-containing protein</fullName>
    </submittedName>
</protein>